<organism evidence="1 2">
    <name type="scientific">Morella rubra</name>
    <name type="common">Chinese bayberry</name>
    <dbReference type="NCBI Taxonomy" id="262757"/>
    <lineage>
        <taxon>Eukaryota</taxon>
        <taxon>Viridiplantae</taxon>
        <taxon>Streptophyta</taxon>
        <taxon>Embryophyta</taxon>
        <taxon>Tracheophyta</taxon>
        <taxon>Spermatophyta</taxon>
        <taxon>Magnoliopsida</taxon>
        <taxon>eudicotyledons</taxon>
        <taxon>Gunneridae</taxon>
        <taxon>Pentapetalae</taxon>
        <taxon>rosids</taxon>
        <taxon>fabids</taxon>
        <taxon>Fagales</taxon>
        <taxon>Myricaceae</taxon>
        <taxon>Morella</taxon>
    </lineage>
</organism>
<proteinExistence type="predicted"/>
<dbReference type="Proteomes" id="UP000516437">
    <property type="component" value="Chromosome 2"/>
</dbReference>
<dbReference type="AlphaFoldDB" id="A0A6A1WDX9"/>
<evidence type="ECO:0000313" key="2">
    <source>
        <dbReference type="Proteomes" id="UP000516437"/>
    </source>
</evidence>
<keyword evidence="2" id="KW-1185">Reference proteome</keyword>
<gene>
    <name evidence="1" type="ORF">CJ030_MR2G022056</name>
</gene>
<evidence type="ECO:0000313" key="1">
    <source>
        <dbReference type="EMBL" id="KAB1223479.1"/>
    </source>
</evidence>
<protein>
    <submittedName>
        <fullName evidence="1">Uncharacterized protein</fullName>
    </submittedName>
</protein>
<sequence>MQAEGKRLRRDFFGTSIQAGSTLGTVVASGPSLRDYNKVLSSTASLIGTQISCMRSAINRENKAKLKIVHISRARSFEHARALLEKWRRYSCSTSLRESHTQKWRFSLRSWRRKQVTYVV</sequence>
<reference evidence="1 2" key="1">
    <citation type="journal article" date="2019" name="Plant Biotechnol. J.">
        <title>The red bayberry genome and genetic basis of sex determination.</title>
        <authorList>
            <person name="Jia H.M."/>
            <person name="Jia H.J."/>
            <person name="Cai Q.L."/>
            <person name="Wang Y."/>
            <person name="Zhao H.B."/>
            <person name="Yang W.F."/>
            <person name="Wang G.Y."/>
            <person name="Li Y.H."/>
            <person name="Zhan D.L."/>
            <person name="Shen Y.T."/>
            <person name="Niu Q.F."/>
            <person name="Chang L."/>
            <person name="Qiu J."/>
            <person name="Zhao L."/>
            <person name="Xie H.B."/>
            <person name="Fu W.Y."/>
            <person name="Jin J."/>
            <person name="Li X.W."/>
            <person name="Jiao Y."/>
            <person name="Zhou C.C."/>
            <person name="Tu T."/>
            <person name="Chai C.Y."/>
            <person name="Gao J.L."/>
            <person name="Fan L.J."/>
            <person name="van de Weg E."/>
            <person name="Wang J.Y."/>
            <person name="Gao Z.S."/>
        </authorList>
    </citation>
    <scope>NUCLEOTIDE SEQUENCE [LARGE SCALE GENOMIC DNA]</scope>
    <source>
        <tissue evidence="1">Leaves</tissue>
    </source>
</reference>
<comment type="caution">
    <text evidence="1">The sequence shown here is derived from an EMBL/GenBank/DDBJ whole genome shotgun (WGS) entry which is preliminary data.</text>
</comment>
<dbReference type="EMBL" id="RXIC02000020">
    <property type="protein sequence ID" value="KAB1223479.1"/>
    <property type="molecule type" value="Genomic_DNA"/>
</dbReference>
<accession>A0A6A1WDX9</accession>
<name>A0A6A1WDX9_9ROSI</name>